<evidence type="ECO:0000256" key="2">
    <source>
        <dbReference type="ARBA" id="ARBA00023002"/>
    </source>
</evidence>
<evidence type="ECO:0000313" key="4">
    <source>
        <dbReference type="Proteomes" id="UP000319257"/>
    </source>
</evidence>
<dbReference type="RefSeq" id="XP_030993553.1">
    <property type="nucleotide sequence ID" value="XM_031142338.1"/>
</dbReference>
<dbReference type="AlphaFoldDB" id="A0A507APH1"/>
<dbReference type="InterPro" id="IPR029045">
    <property type="entry name" value="ClpP/crotonase-like_dom_sf"/>
</dbReference>
<dbReference type="SUPFAM" id="SSF51735">
    <property type="entry name" value="NAD(P)-binding Rossmann-fold domains"/>
    <property type="match status" value="1"/>
</dbReference>
<name>A0A507APH1_9PEZI</name>
<dbReference type="EMBL" id="SKBQ01000046">
    <property type="protein sequence ID" value="TPX11842.1"/>
    <property type="molecule type" value="Genomic_DNA"/>
</dbReference>
<comment type="caution">
    <text evidence="3">The sequence shown here is derived from an EMBL/GenBank/DDBJ whole genome shotgun (WGS) entry which is preliminary data.</text>
</comment>
<dbReference type="STRING" id="1093900.A0A507APH1"/>
<organism evidence="3 4">
    <name type="scientific">Thyridium curvatum</name>
    <dbReference type="NCBI Taxonomy" id="1093900"/>
    <lineage>
        <taxon>Eukaryota</taxon>
        <taxon>Fungi</taxon>
        <taxon>Dikarya</taxon>
        <taxon>Ascomycota</taxon>
        <taxon>Pezizomycotina</taxon>
        <taxon>Sordariomycetes</taxon>
        <taxon>Sordariomycetidae</taxon>
        <taxon>Thyridiales</taxon>
        <taxon>Thyridiaceae</taxon>
        <taxon>Thyridium</taxon>
    </lineage>
</organism>
<dbReference type="InParanoid" id="A0A507APH1"/>
<dbReference type="Pfam" id="PF00106">
    <property type="entry name" value="adh_short"/>
    <property type="match status" value="1"/>
</dbReference>
<dbReference type="GeneID" id="41975026"/>
<dbReference type="SUPFAM" id="SSF52096">
    <property type="entry name" value="ClpP/crotonase"/>
    <property type="match status" value="1"/>
</dbReference>
<dbReference type="Pfam" id="PF00378">
    <property type="entry name" value="ECH_1"/>
    <property type="match status" value="1"/>
</dbReference>
<dbReference type="PANTHER" id="PTHR44229:SF4">
    <property type="entry name" value="15-HYDROXYPROSTAGLANDIN DEHYDROGENASE [NAD(+)]"/>
    <property type="match status" value="1"/>
</dbReference>
<dbReference type="Proteomes" id="UP000319257">
    <property type="component" value="Unassembled WGS sequence"/>
</dbReference>
<evidence type="ECO:0000313" key="3">
    <source>
        <dbReference type="EMBL" id="TPX11842.1"/>
    </source>
</evidence>
<dbReference type="PRINTS" id="PR00081">
    <property type="entry name" value="GDHRDH"/>
</dbReference>
<dbReference type="Gene3D" id="3.90.226.10">
    <property type="entry name" value="2-enoyl-CoA Hydratase, Chain A, domain 1"/>
    <property type="match status" value="1"/>
</dbReference>
<sequence length="347" mass="38106">MSAPEVKYAYPAEKKVAQMQRVALAPFSALGLVPEFGSVTTFAQSMGVHRANDILMFGEKITVQELKHHGLVNRIFPQASFHQSVLDFLEQELAKNDGQSMMEAKRLQNLPLRRGRILAVYDAAEALSERIVEDAQKKRFEEKHARLQSTMEGSRTAILTGAASGIGEAIARDLIRTGWNVACLDWQKDVGEALVAELGPQAHFVHCDVADYDQQAQAFKTVWQKYGRMDAVLANAGIFDRSSLYLFESRGMDEIPPRPDTKCTDVDFKAVLYSIQLAVHFMRKNAVPGGHLIATSSLAGRHAHPCFPEYSGAKAAKENISVNVVLPGIVATKLTGASTLASVNPQR</sequence>
<dbReference type="GO" id="GO:0016491">
    <property type="term" value="F:oxidoreductase activity"/>
    <property type="evidence" value="ECO:0007669"/>
    <property type="project" value="UniProtKB-KW"/>
</dbReference>
<dbReference type="PANTHER" id="PTHR44229">
    <property type="entry name" value="15-HYDROXYPROSTAGLANDIN DEHYDROGENASE [NAD(+)]"/>
    <property type="match status" value="1"/>
</dbReference>
<gene>
    <name evidence="3" type="ORF">E0L32_007579</name>
</gene>
<keyword evidence="4" id="KW-1185">Reference proteome</keyword>
<accession>A0A507APH1</accession>
<dbReference type="InterPro" id="IPR036291">
    <property type="entry name" value="NAD(P)-bd_dom_sf"/>
</dbReference>
<dbReference type="OrthoDB" id="5371740at2759"/>
<keyword evidence="2" id="KW-0560">Oxidoreductase</keyword>
<dbReference type="GO" id="GO:0005737">
    <property type="term" value="C:cytoplasm"/>
    <property type="evidence" value="ECO:0007669"/>
    <property type="project" value="TreeGrafter"/>
</dbReference>
<reference evidence="3 4" key="1">
    <citation type="submission" date="2019-06" db="EMBL/GenBank/DDBJ databases">
        <title>Draft genome sequence of the filamentous fungus Phialemoniopsis curvata isolated from diesel fuel.</title>
        <authorList>
            <person name="Varaljay V.A."/>
            <person name="Lyon W.J."/>
            <person name="Crouch A.L."/>
            <person name="Drake C.E."/>
            <person name="Hollomon J.M."/>
            <person name="Nadeau L.J."/>
            <person name="Nunn H.S."/>
            <person name="Stevenson B.S."/>
            <person name="Bojanowski C.L."/>
            <person name="Crookes-Goodson W.J."/>
        </authorList>
    </citation>
    <scope>NUCLEOTIDE SEQUENCE [LARGE SCALE GENOMIC DNA]</scope>
    <source>
        <strain evidence="3 4">D216</strain>
    </source>
</reference>
<dbReference type="InterPro" id="IPR002347">
    <property type="entry name" value="SDR_fam"/>
</dbReference>
<dbReference type="InterPro" id="IPR001753">
    <property type="entry name" value="Enoyl-CoA_hydra/iso"/>
</dbReference>
<proteinExistence type="inferred from homology"/>
<comment type="similarity">
    <text evidence="1">Belongs to the short-chain dehydrogenases/reductases (SDR) family.</text>
</comment>
<evidence type="ECO:0000256" key="1">
    <source>
        <dbReference type="ARBA" id="ARBA00006484"/>
    </source>
</evidence>
<protein>
    <submittedName>
        <fullName evidence="3">Uncharacterized protein</fullName>
    </submittedName>
</protein>
<dbReference type="Gene3D" id="3.40.50.720">
    <property type="entry name" value="NAD(P)-binding Rossmann-like Domain"/>
    <property type="match status" value="1"/>
</dbReference>